<evidence type="ECO:0000313" key="7">
    <source>
        <dbReference type="EMBL" id="GLP97397.1"/>
    </source>
</evidence>
<name>A0AA37RZ14_9GAMM</name>
<reference evidence="7" key="1">
    <citation type="journal article" date="2014" name="Int. J. Syst. Evol. Microbiol.">
        <title>Complete genome sequence of Corynebacterium casei LMG S-19264T (=DSM 44701T), isolated from a smear-ripened cheese.</title>
        <authorList>
            <consortium name="US DOE Joint Genome Institute (JGI-PGF)"/>
            <person name="Walter F."/>
            <person name="Albersmeier A."/>
            <person name="Kalinowski J."/>
            <person name="Ruckert C."/>
        </authorList>
    </citation>
    <scope>NUCLEOTIDE SEQUENCE</scope>
    <source>
        <strain evidence="7">NBRC 101628</strain>
    </source>
</reference>
<evidence type="ECO:0000256" key="4">
    <source>
        <dbReference type="PIRSR" id="PIRSR006278-1"/>
    </source>
</evidence>
<comment type="cofactor">
    <cofactor evidence="1">
        <name>pyridoxal 5'-phosphate</name>
        <dbReference type="ChEBI" id="CHEBI:597326"/>
    </cofactor>
</comment>
<dbReference type="RefSeq" id="WP_095504757.1">
    <property type="nucleotide sequence ID" value="NZ_BSNC01000006.1"/>
</dbReference>
<keyword evidence="8" id="KW-1185">Reference proteome</keyword>
<evidence type="ECO:0000256" key="3">
    <source>
        <dbReference type="ARBA" id="ARBA00022898"/>
    </source>
</evidence>
<dbReference type="AlphaFoldDB" id="A0AA37RZ14"/>
<dbReference type="Pfam" id="PF00291">
    <property type="entry name" value="PALP"/>
    <property type="match status" value="1"/>
</dbReference>
<dbReference type="SUPFAM" id="SSF53686">
    <property type="entry name" value="Tryptophan synthase beta subunit-like PLP-dependent enzymes"/>
    <property type="match status" value="1"/>
</dbReference>
<proteinExistence type="inferred from homology"/>
<dbReference type="GO" id="GO:0019148">
    <property type="term" value="F:D-cysteine desulfhydrase activity"/>
    <property type="evidence" value="ECO:0007669"/>
    <property type="project" value="TreeGrafter"/>
</dbReference>
<sequence length="322" mass="35600">MSFISEFNHHSRGASVDRITHSVLNSHNVTLWLKRDDAIHQLISGNKWRKLKYQLVNSKNDGVKTLISFGGAFSNHLHALAAAGNTFGFNTIGVIRGEYDPNNPTLKQLQALGMKLEFVSRKEYRDRHDLNYQQSWQQRIPNSRVIAEGGSSELALPGVAESVDELSQQLGAFDALFCPVGSGGTVAGLVQGVVQAKLNTKVYGVCAVKDNSLEHKIQDLLKDVALIPDYQLISGYECGGFAKTSSEQFALIDDFYQTNQIGLDPVYTSKMMLAIFDWVRRGRLDGQTVVAIHTGGMQGWQGMSYLNQLPVGFTIPEYDICV</sequence>
<dbReference type="Gene3D" id="3.40.50.1100">
    <property type="match status" value="2"/>
</dbReference>
<accession>A0AA37RZ14</accession>
<dbReference type="InterPro" id="IPR027278">
    <property type="entry name" value="ACCD_DCysDesulf"/>
</dbReference>
<evidence type="ECO:0000256" key="1">
    <source>
        <dbReference type="ARBA" id="ARBA00001933"/>
    </source>
</evidence>
<organism evidence="7 8">
    <name type="scientific">Paraferrimonas sedimenticola</name>
    <dbReference type="NCBI Taxonomy" id="375674"/>
    <lineage>
        <taxon>Bacteria</taxon>
        <taxon>Pseudomonadati</taxon>
        <taxon>Pseudomonadota</taxon>
        <taxon>Gammaproteobacteria</taxon>
        <taxon>Alteromonadales</taxon>
        <taxon>Ferrimonadaceae</taxon>
        <taxon>Paraferrimonas</taxon>
    </lineage>
</organism>
<dbReference type="EMBL" id="BSNC01000006">
    <property type="protein sequence ID" value="GLP97397.1"/>
    <property type="molecule type" value="Genomic_DNA"/>
</dbReference>
<protein>
    <submittedName>
        <fullName evidence="7">1-aminocyclopropane-1-carboxylate deaminase</fullName>
    </submittedName>
</protein>
<dbReference type="PIRSF" id="PIRSF006278">
    <property type="entry name" value="ACCD_DCysDesulf"/>
    <property type="match status" value="1"/>
</dbReference>
<feature type="modified residue" description="N6-(pyridoxal phosphate)lysine" evidence="5">
    <location>
        <position position="47"/>
    </location>
</feature>
<reference evidence="7" key="2">
    <citation type="submission" date="2023-01" db="EMBL/GenBank/DDBJ databases">
        <title>Draft genome sequence of Paraferrimonas sedimenticola strain NBRC 101628.</title>
        <authorList>
            <person name="Sun Q."/>
            <person name="Mori K."/>
        </authorList>
    </citation>
    <scope>NUCLEOTIDE SEQUENCE</scope>
    <source>
        <strain evidence="7">NBRC 101628</strain>
    </source>
</reference>
<keyword evidence="3 5" id="KW-0663">Pyridoxal phosphate</keyword>
<dbReference type="PANTHER" id="PTHR43780:SF2">
    <property type="entry name" value="1-AMINOCYCLOPROPANE-1-CARBOXYLATE DEAMINASE-RELATED"/>
    <property type="match status" value="1"/>
</dbReference>
<dbReference type="Proteomes" id="UP001161422">
    <property type="component" value="Unassembled WGS sequence"/>
</dbReference>
<dbReference type="InterPro" id="IPR036052">
    <property type="entry name" value="TrpB-like_PALP_sf"/>
</dbReference>
<feature type="domain" description="Tryptophan synthase beta chain-like PALP" evidence="6">
    <location>
        <begin position="27"/>
        <end position="295"/>
    </location>
</feature>
<evidence type="ECO:0000256" key="2">
    <source>
        <dbReference type="ARBA" id="ARBA00008639"/>
    </source>
</evidence>
<dbReference type="InterPro" id="IPR001926">
    <property type="entry name" value="TrpB-like_PALP"/>
</dbReference>
<evidence type="ECO:0000256" key="5">
    <source>
        <dbReference type="PIRSR" id="PIRSR006278-2"/>
    </source>
</evidence>
<evidence type="ECO:0000259" key="6">
    <source>
        <dbReference type="Pfam" id="PF00291"/>
    </source>
</evidence>
<evidence type="ECO:0000313" key="8">
    <source>
        <dbReference type="Proteomes" id="UP001161422"/>
    </source>
</evidence>
<dbReference type="PANTHER" id="PTHR43780">
    <property type="entry name" value="1-AMINOCYCLOPROPANE-1-CARBOXYLATE DEAMINASE-RELATED"/>
    <property type="match status" value="1"/>
</dbReference>
<comment type="caution">
    <text evidence="7">The sequence shown here is derived from an EMBL/GenBank/DDBJ whole genome shotgun (WGS) entry which is preliminary data.</text>
</comment>
<feature type="active site" description="Nucleophile" evidence="4">
    <location>
        <position position="74"/>
    </location>
</feature>
<comment type="similarity">
    <text evidence="2">Belongs to the ACC deaminase/D-cysteine desulfhydrase family.</text>
</comment>
<gene>
    <name evidence="7" type="primary">dcyD</name>
    <name evidence="7" type="ORF">GCM10007895_27040</name>
</gene>